<dbReference type="PANTHER" id="PTHR43701">
    <property type="entry name" value="MEMBRANE TRANSPORTER PROTEIN MJ0441-RELATED"/>
    <property type="match status" value="1"/>
</dbReference>
<evidence type="ECO:0000313" key="6">
    <source>
        <dbReference type="EMBL" id="GAH79086.1"/>
    </source>
</evidence>
<feature type="non-terminal residue" evidence="6">
    <location>
        <position position="1"/>
    </location>
</feature>
<organism evidence="6">
    <name type="scientific">marine sediment metagenome</name>
    <dbReference type="NCBI Taxonomy" id="412755"/>
    <lineage>
        <taxon>unclassified sequences</taxon>
        <taxon>metagenomes</taxon>
        <taxon>ecological metagenomes</taxon>
    </lineage>
</organism>
<evidence type="ECO:0000256" key="2">
    <source>
        <dbReference type="ARBA" id="ARBA00022692"/>
    </source>
</evidence>
<protein>
    <recommendedName>
        <fullName evidence="7">Membrane transporter protein</fullName>
    </recommendedName>
</protein>
<evidence type="ECO:0000256" key="3">
    <source>
        <dbReference type="ARBA" id="ARBA00022989"/>
    </source>
</evidence>
<feature type="transmembrane region" description="Helical" evidence="5">
    <location>
        <begin position="47"/>
        <end position="66"/>
    </location>
</feature>
<sequence length="247" mass="26185">AFIVTPALIILGFPANFAVGTSLAWVVGNSVIASLGHRKLGNVDMKLGLVIVVAAISGMEVGVRILNWATAAGLADEIVLAISICILIIVGTYTLLECLGRKAQLDQMLEKQEKLPRAMRATSLSQKLQGINIPPVLHFAKSGVMMSLWILLAVGFFIGVLAGVIGVGGGFVMVPSMVYLIGLPSFMAVGTDLFQIVFSAAYGCIRHTMSGNVIIFAAFIMLIASCIGVQFGVSVTRYVRGLLVRFI</sequence>
<proteinExistence type="predicted"/>
<keyword evidence="2 5" id="KW-0812">Transmembrane</keyword>
<feature type="transmembrane region" description="Helical" evidence="5">
    <location>
        <begin position="178"/>
        <end position="201"/>
    </location>
</feature>
<feature type="transmembrane region" description="Helical" evidence="5">
    <location>
        <begin position="78"/>
        <end position="96"/>
    </location>
</feature>
<feature type="non-terminal residue" evidence="6">
    <location>
        <position position="247"/>
    </location>
</feature>
<name>X1I9K8_9ZZZZ</name>
<comment type="subcellular location">
    <subcellularLocation>
        <location evidence="1">Membrane</location>
        <topology evidence="1">Multi-pass membrane protein</topology>
    </subcellularLocation>
</comment>
<dbReference type="AlphaFoldDB" id="X1I9K8"/>
<dbReference type="EMBL" id="BARU01037937">
    <property type="protein sequence ID" value="GAH79086.1"/>
    <property type="molecule type" value="Genomic_DNA"/>
</dbReference>
<comment type="caution">
    <text evidence="6">The sequence shown here is derived from an EMBL/GenBank/DDBJ whole genome shotgun (WGS) entry which is preliminary data.</text>
</comment>
<dbReference type="InterPro" id="IPR051598">
    <property type="entry name" value="TSUP/Inactive_protease-like"/>
</dbReference>
<reference evidence="6" key="1">
    <citation type="journal article" date="2014" name="Front. Microbiol.">
        <title>High frequency of phylogenetically diverse reductive dehalogenase-homologous genes in deep subseafloor sedimentary metagenomes.</title>
        <authorList>
            <person name="Kawai M."/>
            <person name="Futagami T."/>
            <person name="Toyoda A."/>
            <person name="Takaki Y."/>
            <person name="Nishi S."/>
            <person name="Hori S."/>
            <person name="Arai W."/>
            <person name="Tsubouchi T."/>
            <person name="Morono Y."/>
            <person name="Uchiyama I."/>
            <person name="Ito T."/>
            <person name="Fujiyama A."/>
            <person name="Inagaki F."/>
            <person name="Takami H."/>
        </authorList>
    </citation>
    <scope>NUCLEOTIDE SEQUENCE</scope>
    <source>
        <strain evidence="6">Expedition CK06-06</strain>
    </source>
</reference>
<keyword evidence="4 5" id="KW-0472">Membrane</keyword>
<evidence type="ECO:0000256" key="1">
    <source>
        <dbReference type="ARBA" id="ARBA00004141"/>
    </source>
</evidence>
<dbReference type="Pfam" id="PF01925">
    <property type="entry name" value="TauE"/>
    <property type="match status" value="1"/>
</dbReference>
<dbReference type="PANTHER" id="PTHR43701:SF12">
    <property type="entry name" value="MEMBRANE TRANSPORTER PROTEIN YTNM-RELATED"/>
    <property type="match status" value="1"/>
</dbReference>
<keyword evidence="3 5" id="KW-1133">Transmembrane helix</keyword>
<evidence type="ECO:0008006" key="7">
    <source>
        <dbReference type="Google" id="ProtNLM"/>
    </source>
</evidence>
<feature type="transmembrane region" description="Helical" evidence="5">
    <location>
        <begin position="148"/>
        <end position="172"/>
    </location>
</feature>
<evidence type="ECO:0000256" key="4">
    <source>
        <dbReference type="ARBA" id="ARBA00023136"/>
    </source>
</evidence>
<feature type="transmembrane region" description="Helical" evidence="5">
    <location>
        <begin position="6"/>
        <end position="27"/>
    </location>
</feature>
<dbReference type="InterPro" id="IPR002781">
    <property type="entry name" value="TM_pro_TauE-like"/>
</dbReference>
<accession>X1I9K8</accession>
<gene>
    <name evidence="6" type="ORF">S03H2_59027</name>
</gene>
<evidence type="ECO:0000256" key="5">
    <source>
        <dbReference type="SAM" id="Phobius"/>
    </source>
</evidence>
<feature type="transmembrane region" description="Helical" evidence="5">
    <location>
        <begin position="213"/>
        <end position="233"/>
    </location>
</feature>
<dbReference type="GO" id="GO:0016020">
    <property type="term" value="C:membrane"/>
    <property type="evidence" value="ECO:0007669"/>
    <property type="project" value="UniProtKB-SubCell"/>
</dbReference>